<dbReference type="Proteomes" id="UP001302316">
    <property type="component" value="Unassembled WGS sequence"/>
</dbReference>
<feature type="transmembrane region" description="Helical" evidence="13">
    <location>
        <begin position="144"/>
        <end position="168"/>
    </location>
</feature>
<evidence type="ECO:0000256" key="14">
    <source>
        <dbReference type="SAM" id="MobiDB-lite"/>
    </source>
</evidence>
<sequence>MADQGESSQEKTEQPTPKRLQDAKKKGQVPRSRELSAMLVMITGAVFLLAYGGTMISGVVDILRGSLQVDREVILNPGDISNYFRLAVVEGVQVVLPIMVVLFVAAAAAPTLIGGWSFSLQAIQPKLSKLNPVSGFKRIFGAKAVIELLKAIGKFGSVAVVAAVLFWLMQDRFLALASVPMPRALFEAGGLVAFCFLVFSTTLILIAAIDVPFQIWDHQRKLKMTKQEVKDEFKETEGKPEVKRKIRETQQEMSRRRMMEAVPKADVVVTNPSHYAVALRYEPNRSEAPRVVAKGTDRIALRIREIASEYEVPILEAPPLARALHATTELGDEIPSRLYRSVAEVLGWVYQLRRQRSRGGPRPRQPNPDVDADLDPDNEPDN</sequence>
<evidence type="ECO:0000313" key="15">
    <source>
        <dbReference type="EMBL" id="MEA5444270.1"/>
    </source>
</evidence>
<dbReference type="EMBL" id="JAYGII010000001">
    <property type="protein sequence ID" value="MEA5444270.1"/>
    <property type="molecule type" value="Genomic_DNA"/>
</dbReference>
<proteinExistence type="inferred from homology"/>
<feature type="region of interest" description="Disordered" evidence="14">
    <location>
        <begin position="1"/>
        <end position="29"/>
    </location>
</feature>
<reference evidence="15 16" key="1">
    <citation type="submission" date="2023-12" db="EMBL/GenBank/DDBJ databases">
        <title>Whole-genome sequencing of halo(alkali)philic microorganisms from hypersaline lakes.</title>
        <authorList>
            <person name="Sorokin D.Y."/>
            <person name="Merkel A.Y."/>
            <person name="Messina E."/>
            <person name="Yakimov M."/>
        </authorList>
    </citation>
    <scope>NUCLEOTIDE SEQUENCE [LARGE SCALE GENOMIC DNA]</scope>
    <source>
        <strain evidence="15 16">AB-CW1</strain>
    </source>
</reference>
<dbReference type="InterPro" id="IPR029025">
    <property type="entry name" value="T3SS_substrate_exporter_C"/>
</dbReference>
<dbReference type="GO" id="GO:0044780">
    <property type="term" value="P:bacterial-type flagellum assembly"/>
    <property type="evidence" value="ECO:0007669"/>
    <property type="project" value="InterPro"/>
</dbReference>
<dbReference type="AlphaFoldDB" id="A0AAP6MKH5"/>
<keyword evidence="8 13" id="KW-0653">Protein transport</keyword>
<keyword evidence="11 13" id="KW-1006">Bacterial flagellum protein export</keyword>
<comment type="function">
    <text evidence="12 13">Required for formation of the rod structure in the basal body of the flagellar apparatus. Together with FliI and FliH, may constitute the export apparatus of flagellin.</text>
</comment>
<keyword evidence="15" id="KW-0969">Cilium</keyword>
<comment type="caution">
    <text evidence="15">The sequence shown here is derived from an EMBL/GenBank/DDBJ whole genome shotgun (WGS) entry which is preliminary data.</text>
</comment>
<keyword evidence="4 13" id="KW-0813">Transport</keyword>
<dbReference type="Gene3D" id="6.10.250.2080">
    <property type="match status" value="1"/>
</dbReference>
<feature type="transmembrane region" description="Helical" evidence="13">
    <location>
        <begin position="94"/>
        <end position="123"/>
    </location>
</feature>
<dbReference type="RefSeq" id="WP_346049298.1">
    <property type="nucleotide sequence ID" value="NZ_JAYGII010000001.1"/>
</dbReference>
<comment type="subcellular location">
    <subcellularLocation>
        <location evidence="1">Cell membrane</location>
        <topology evidence="1">Multi-pass membrane protein</topology>
    </subcellularLocation>
</comment>
<evidence type="ECO:0000256" key="12">
    <source>
        <dbReference type="ARBA" id="ARBA00025078"/>
    </source>
</evidence>
<evidence type="ECO:0000256" key="1">
    <source>
        <dbReference type="ARBA" id="ARBA00004651"/>
    </source>
</evidence>
<evidence type="ECO:0000256" key="6">
    <source>
        <dbReference type="ARBA" id="ARBA00022692"/>
    </source>
</evidence>
<dbReference type="PANTHER" id="PTHR30531">
    <property type="entry name" value="FLAGELLAR BIOSYNTHETIC PROTEIN FLHB"/>
    <property type="match status" value="1"/>
</dbReference>
<organism evidence="15 16">
    <name type="scientific">Natronospira elongata</name>
    <dbReference type="NCBI Taxonomy" id="3110268"/>
    <lineage>
        <taxon>Bacteria</taxon>
        <taxon>Pseudomonadati</taxon>
        <taxon>Pseudomonadota</taxon>
        <taxon>Gammaproteobacteria</taxon>
        <taxon>Natronospirales</taxon>
        <taxon>Natronospiraceae</taxon>
        <taxon>Natronospira</taxon>
    </lineage>
</organism>
<accession>A0AAP6MKH5</accession>
<evidence type="ECO:0000256" key="8">
    <source>
        <dbReference type="ARBA" id="ARBA00022927"/>
    </source>
</evidence>
<dbReference type="PRINTS" id="PR00950">
    <property type="entry name" value="TYPE3IMSPROT"/>
</dbReference>
<feature type="region of interest" description="Disordered" evidence="14">
    <location>
        <begin position="355"/>
        <end position="382"/>
    </location>
</feature>
<feature type="compositionally biased region" description="Acidic residues" evidence="14">
    <location>
        <begin position="370"/>
        <end position="382"/>
    </location>
</feature>
<gene>
    <name evidence="13 15" type="primary">flhB</name>
    <name evidence="15" type="ORF">VCB98_00365</name>
</gene>
<evidence type="ECO:0000313" key="16">
    <source>
        <dbReference type="Proteomes" id="UP001302316"/>
    </source>
</evidence>
<evidence type="ECO:0000256" key="11">
    <source>
        <dbReference type="ARBA" id="ARBA00023225"/>
    </source>
</evidence>
<dbReference type="NCBIfam" id="TIGR00328">
    <property type="entry name" value="flhB"/>
    <property type="match status" value="1"/>
</dbReference>
<evidence type="ECO:0000256" key="13">
    <source>
        <dbReference type="RuleBase" id="RU364091"/>
    </source>
</evidence>
<keyword evidence="15" id="KW-0966">Cell projection</keyword>
<dbReference type="PANTHER" id="PTHR30531:SF12">
    <property type="entry name" value="FLAGELLAR BIOSYNTHETIC PROTEIN FLHB"/>
    <property type="match status" value="1"/>
</dbReference>
<dbReference type="InterPro" id="IPR006135">
    <property type="entry name" value="T3SS_substrate_exporter"/>
</dbReference>
<evidence type="ECO:0000256" key="10">
    <source>
        <dbReference type="ARBA" id="ARBA00023136"/>
    </source>
</evidence>
<dbReference type="GO" id="GO:0005886">
    <property type="term" value="C:plasma membrane"/>
    <property type="evidence" value="ECO:0007669"/>
    <property type="project" value="UniProtKB-SubCell"/>
</dbReference>
<feature type="transmembrane region" description="Helical" evidence="13">
    <location>
        <begin position="35"/>
        <end position="60"/>
    </location>
</feature>
<evidence type="ECO:0000256" key="2">
    <source>
        <dbReference type="ARBA" id="ARBA00010690"/>
    </source>
</evidence>
<keyword evidence="9 13" id="KW-1133">Transmembrane helix</keyword>
<dbReference type="FunFam" id="3.40.1690.10:FF:000001">
    <property type="entry name" value="Flagellar biosynthetic protein FlhB"/>
    <property type="match status" value="1"/>
</dbReference>
<evidence type="ECO:0000256" key="7">
    <source>
        <dbReference type="ARBA" id="ARBA00022795"/>
    </source>
</evidence>
<keyword evidence="16" id="KW-1185">Reference proteome</keyword>
<dbReference type="Gene3D" id="3.40.1690.10">
    <property type="entry name" value="secretion proteins EscU"/>
    <property type="match status" value="1"/>
</dbReference>
<keyword evidence="15" id="KW-0282">Flagellum</keyword>
<feature type="transmembrane region" description="Helical" evidence="13">
    <location>
        <begin position="188"/>
        <end position="213"/>
    </location>
</feature>
<protein>
    <recommendedName>
        <fullName evidence="3 13">Flagellar biosynthetic protein FlhB</fullName>
    </recommendedName>
</protein>
<keyword evidence="10 13" id="KW-0472">Membrane</keyword>
<evidence type="ECO:0000256" key="3">
    <source>
        <dbReference type="ARBA" id="ARBA00021622"/>
    </source>
</evidence>
<keyword evidence="6 13" id="KW-0812">Transmembrane</keyword>
<name>A0AAP6MKH5_9GAMM</name>
<evidence type="ECO:0000256" key="4">
    <source>
        <dbReference type="ARBA" id="ARBA00022448"/>
    </source>
</evidence>
<evidence type="ECO:0000256" key="9">
    <source>
        <dbReference type="ARBA" id="ARBA00022989"/>
    </source>
</evidence>
<dbReference type="Pfam" id="PF01312">
    <property type="entry name" value="Bac_export_2"/>
    <property type="match status" value="1"/>
</dbReference>
<dbReference type="GO" id="GO:0009306">
    <property type="term" value="P:protein secretion"/>
    <property type="evidence" value="ECO:0007669"/>
    <property type="project" value="InterPro"/>
</dbReference>
<dbReference type="SUPFAM" id="SSF160544">
    <property type="entry name" value="EscU C-terminal domain-like"/>
    <property type="match status" value="1"/>
</dbReference>
<keyword evidence="5 13" id="KW-1003">Cell membrane</keyword>
<dbReference type="InterPro" id="IPR006136">
    <property type="entry name" value="FlhB"/>
</dbReference>
<comment type="similarity">
    <text evidence="2 13">Belongs to the type III secretion exporter family.</text>
</comment>
<keyword evidence="7 13" id="KW-1005">Bacterial flagellum biogenesis</keyword>
<evidence type="ECO:0000256" key="5">
    <source>
        <dbReference type="ARBA" id="ARBA00022475"/>
    </source>
</evidence>